<dbReference type="GO" id="GO:0003676">
    <property type="term" value="F:nucleic acid binding"/>
    <property type="evidence" value="ECO:0007669"/>
    <property type="project" value="InterPro"/>
</dbReference>
<evidence type="ECO:0000313" key="8">
    <source>
        <dbReference type="EMBL" id="AVG23645.1"/>
    </source>
</evidence>
<evidence type="ECO:0000256" key="2">
    <source>
        <dbReference type="ARBA" id="ARBA00022722"/>
    </source>
</evidence>
<evidence type="ECO:0000259" key="7">
    <source>
        <dbReference type="SMART" id="SM00479"/>
    </source>
</evidence>
<name>A0A2L2BPQ6_9MICO</name>
<accession>A0A2L2BPQ6</accession>
<dbReference type="OrthoDB" id="9801329at2"/>
<evidence type="ECO:0000256" key="4">
    <source>
        <dbReference type="ARBA" id="ARBA00022839"/>
    </source>
</evidence>
<dbReference type="InterPro" id="IPR022894">
    <property type="entry name" value="Oligoribonuclease"/>
</dbReference>
<feature type="domain" description="Exonuclease" evidence="7">
    <location>
        <begin position="8"/>
        <end position="182"/>
    </location>
</feature>
<evidence type="ECO:0000256" key="5">
    <source>
        <dbReference type="ARBA" id="ARBA00057155"/>
    </source>
</evidence>
<dbReference type="NCBIfam" id="NF003765">
    <property type="entry name" value="PRK05359.1"/>
    <property type="match status" value="1"/>
</dbReference>
<dbReference type="PANTHER" id="PTHR11046">
    <property type="entry name" value="OLIGORIBONUCLEASE, MITOCHONDRIAL"/>
    <property type="match status" value="1"/>
</dbReference>
<evidence type="ECO:0000313" key="9">
    <source>
        <dbReference type="Proteomes" id="UP000243077"/>
    </source>
</evidence>
<keyword evidence="9" id="KW-1185">Reference proteome</keyword>
<evidence type="ECO:0000256" key="1">
    <source>
        <dbReference type="ARBA" id="ARBA00009921"/>
    </source>
</evidence>
<dbReference type="SMART" id="SM00479">
    <property type="entry name" value="EXOIII"/>
    <property type="match status" value="1"/>
</dbReference>
<dbReference type="AlphaFoldDB" id="A0A2L2BPQ6"/>
<gene>
    <name evidence="8" type="ORF">C3B54_11663</name>
</gene>
<sequence>MASTDNARLVWLDAEMTGLDLQSDELIEVAVLITDYNLTVLDEGFHRVIAPSAKALEQMGDFVRQMHTSSGLLDELAGGISLEQAQSELMDYLRSHVPEPQSAPLAGNTIGTDRAFIQRDMPEVNAHLHYRNIDVSTIKELTRHWFPRMYFQAPEKNGGHRALADIRESIRELAYYRQVAFVDEPGPSTSEIKKISQEIVTRFE</sequence>
<dbReference type="RefSeq" id="WP_104913225.1">
    <property type="nucleotide sequence ID" value="NZ_CP026923.1"/>
</dbReference>
<comment type="similarity">
    <text evidence="1">Belongs to the oligoribonuclease family.</text>
</comment>
<dbReference type="SUPFAM" id="SSF53098">
    <property type="entry name" value="Ribonuclease H-like"/>
    <property type="match status" value="1"/>
</dbReference>
<dbReference type="InterPro" id="IPR013520">
    <property type="entry name" value="Ribonucl_H"/>
</dbReference>
<keyword evidence="2" id="KW-0540">Nuclease</keyword>
<dbReference type="InterPro" id="IPR012337">
    <property type="entry name" value="RNaseH-like_sf"/>
</dbReference>
<dbReference type="Pfam" id="PF00929">
    <property type="entry name" value="RNase_T"/>
    <property type="match status" value="1"/>
</dbReference>
<dbReference type="InterPro" id="IPR036397">
    <property type="entry name" value="RNaseH_sf"/>
</dbReference>
<proteinExistence type="inferred from homology"/>
<dbReference type="Proteomes" id="UP000243077">
    <property type="component" value="Chromosome"/>
</dbReference>
<organism evidence="8 9">
    <name type="scientific">Pontimonas salivibrio</name>
    <dbReference type="NCBI Taxonomy" id="1159327"/>
    <lineage>
        <taxon>Bacteria</taxon>
        <taxon>Bacillati</taxon>
        <taxon>Actinomycetota</taxon>
        <taxon>Actinomycetes</taxon>
        <taxon>Micrococcales</taxon>
        <taxon>Microbacteriaceae</taxon>
        <taxon>Pontimonas</taxon>
    </lineage>
</organism>
<evidence type="ECO:0000256" key="6">
    <source>
        <dbReference type="ARBA" id="ARBA00070964"/>
    </source>
</evidence>
<comment type="function">
    <text evidence="5">3'-to-5' exoribonuclease specific for small oligoribonucleotides.</text>
</comment>
<evidence type="ECO:0000256" key="3">
    <source>
        <dbReference type="ARBA" id="ARBA00022801"/>
    </source>
</evidence>
<dbReference type="GO" id="GO:0000175">
    <property type="term" value="F:3'-5'-RNA exonuclease activity"/>
    <property type="evidence" value="ECO:0007669"/>
    <property type="project" value="InterPro"/>
</dbReference>
<dbReference type="FunFam" id="3.30.420.10:FF:000003">
    <property type="entry name" value="Oligoribonuclease"/>
    <property type="match status" value="1"/>
</dbReference>
<reference evidence="8 9" key="1">
    <citation type="submission" date="2018-02" db="EMBL/GenBank/DDBJ databases">
        <title>Complete genome of the streamlined marine actinobacterium Pontimonas salivibrio CL-TW6 adapted to coastal planktonic lifestype.</title>
        <authorList>
            <person name="Cho B.C."/>
            <person name="Hardies S.C."/>
            <person name="Jang G.I."/>
            <person name="Hwang C.Y."/>
        </authorList>
    </citation>
    <scope>NUCLEOTIDE SEQUENCE [LARGE SCALE GENOMIC DNA]</scope>
    <source>
        <strain evidence="8 9">CL-TW6</strain>
    </source>
</reference>
<keyword evidence="4" id="KW-0269">Exonuclease</keyword>
<keyword evidence="3" id="KW-0378">Hydrolase</keyword>
<dbReference type="KEGG" id="psai:C3B54_11663"/>
<dbReference type="EMBL" id="CP026923">
    <property type="protein sequence ID" value="AVG23645.1"/>
    <property type="molecule type" value="Genomic_DNA"/>
</dbReference>
<protein>
    <recommendedName>
        <fullName evidence="6">Oligoribonuclease</fullName>
    </recommendedName>
</protein>
<dbReference type="PANTHER" id="PTHR11046:SF0">
    <property type="entry name" value="OLIGORIBONUCLEASE, MITOCHONDRIAL"/>
    <property type="match status" value="1"/>
</dbReference>
<dbReference type="Gene3D" id="3.30.420.10">
    <property type="entry name" value="Ribonuclease H-like superfamily/Ribonuclease H"/>
    <property type="match status" value="1"/>
</dbReference>
<dbReference type="CDD" id="cd06135">
    <property type="entry name" value="Orn"/>
    <property type="match status" value="1"/>
</dbReference>